<evidence type="ECO:0000313" key="3">
    <source>
        <dbReference type="Proteomes" id="UP000253529"/>
    </source>
</evidence>
<protein>
    <submittedName>
        <fullName evidence="2">Uncharacterized protein</fullName>
    </submittedName>
</protein>
<dbReference type="Proteomes" id="UP000253529">
    <property type="component" value="Unassembled WGS sequence"/>
</dbReference>
<dbReference type="AlphaFoldDB" id="A0A366F3K1"/>
<evidence type="ECO:0000256" key="1">
    <source>
        <dbReference type="SAM" id="MobiDB-lite"/>
    </source>
</evidence>
<dbReference type="EMBL" id="QNRK01000022">
    <property type="protein sequence ID" value="RBP09174.1"/>
    <property type="molecule type" value="Genomic_DNA"/>
</dbReference>
<evidence type="ECO:0000313" key="2">
    <source>
        <dbReference type="EMBL" id="RBP09174.1"/>
    </source>
</evidence>
<name>A0A366F3K1_9HYPH</name>
<gene>
    <name evidence="2" type="ORF">DFR50_12211</name>
</gene>
<reference evidence="2 3" key="1">
    <citation type="submission" date="2018-06" db="EMBL/GenBank/DDBJ databases">
        <title>Genomic Encyclopedia of Type Strains, Phase IV (KMG-IV): sequencing the most valuable type-strain genomes for metagenomic binning, comparative biology and taxonomic classification.</title>
        <authorList>
            <person name="Goeker M."/>
        </authorList>
    </citation>
    <scope>NUCLEOTIDE SEQUENCE [LARGE SCALE GENOMIC DNA]</scope>
    <source>
        <strain evidence="2 3">DSM 24875</strain>
    </source>
</reference>
<keyword evidence="3" id="KW-1185">Reference proteome</keyword>
<feature type="region of interest" description="Disordered" evidence="1">
    <location>
        <begin position="233"/>
        <end position="257"/>
    </location>
</feature>
<accession>A0A366F3K1</accession>
<sequence length="257" mass="28507">MSAALRGRRLRRRRTRPWIAASPSAPRDCDAGRGRPALFSGVIASEAWRSSVAGQCLPRLRGRRLRRRRRRLLIAASPSAPREDAAGRGRPALFSGVIASEAWRSSVAGQCLPRRRGRRLRRRRTRPWIATSPSAPRDCDAGRGRPALFSGVIASEAWRSSVAGQCLPRLRGRRLRRRRTRPWIAASPSAPRDCDAGRGRPALSSGVIASEAWRSSVAGQCLPRLRGRRLRRRRTRPWIAASPSAPREDAASGRTSR</sequence>
<proteinExistence type="predicted"/>
<comment type="caution">
    <text evidence="2">The sequence shown here is derived from an EMBL/GenBank/DDBJ whole genome shotgun (WGS) entry which is preliminary data.</text>
</comment>
<organism evidence="2 3">
    <name type="scientific">Roseiarcus fermentans</name>
    <dbReference type="NCBI Taxonomy" id="1473586"/>
    <lineage>
        <taxon>Bacteria</taxon>
        <taxon>Pseudomonadati</taxon>
        <taxon>Pseudomonadota</taxon>
        <taxon>Alphaproteobacteria</taxon>
        <taxon>Hyphomicrobiales</taxon>
        <taxon>Roseiarcaceae</taxon>
        <taxon>Roseiarcus</taxon>
    </lineage>
</organism>